<keyword evidence="1" id="KW-1133">Transmembrane helix</keyword>
<feature type="transmembrane region" description="Helical" evidence="1">
    <location>
        <begin position="89"/>
        <end position="110"/>
    </location>
</feature>
<reference evidence="4" key="3">
    <citation type="submission" date="2021-03" db="EMBL/GenBank/DDBJ databases">
        <title>Genomic Encyclopedia of Type Strains, Phase IV (KMG-IV): sequencing the most valuable type-strain genomes for metagenomic binning, comparative biology and taxonomic classification.</title>
        <authorList>
            <person name="Goeker M."/>
        </authorList>
    </citation>
    <scope>NUCLEOTIDE SEQUENCE</scope>
    <source>
        <strain evidence="4">DSM 22443</strain>
    </source>
</reference>
<protein>
    <submittedName>
        <fullName evidence="4">Putative membrane protein</fullName>
    </submittedName>
</protein>
<evidence type="ECO:0000259" key="2">
    <source>
        <dbReference type="Pfam" id="PF26514"/>
    </source>
</evidence>
<reference evidence="3" key="2">
    <citation type="submission" date="2020-09" db="EMBL/GenBank/DDBJ databases">
        <authorList>
            <person name="Sun Q."/>
            <person name="Ohkuma M."/>
        </authorList>
    </citation>
    <scope>NUCLEOTIDE SEQUENCE</scope>
    <source>
        <strain evidence="3">JCM 16108</strain>
    </source>
</reference>
<feature type="transmembrane region" description="Helical" evidence="1">
    <location>
        <begin position="26"/>
        <end position="43"/>
    </location>
</feature>
<dbReference type="AlphaFoldDB" id="A0A830FRS3"/>
<evidence type="ECO:0000313" key="5">
    <source>
        <dbReference type="Proteomes" id="UP000614609"/>
    </source>
</evidence>
<keyword evidence="1" id="KW-0812">Transmembrane</keyword>
<dbReference type="InterPro" id="IPR058486">
    <property type="entry name" value="DUF8173"/>
</dbReference>
<dbReference type="RefSeq" id="WP_188871370.1">
    <property type="nucleotide sequence ID" value="NZ_BMOO01000003.1"/>
</dbReference>
<comment type="caution">
    <text evidence="3">The sequence shown here is derived from an EMBL/GenBank/DDBJ whole genome shotgun (WGS) entry which is preliminary data.</text>
</comment>
<dbReference type="Proteomes" id="UP000765891">
    <property type="component" value="Unassembled WGS sequence"/>
</dbReference>
<keyword evidence="5" id="KW-1185">Reference proteome</keyword>
<feature type="transmembrane region" description="Helical" evidence="1">
    <location>
        <begin position="130"/>
        <end position="163"/>
    </location>
</feature>
<keyword evidence="1" id="KW-0472">Membrane</keyword>
<dbReference type="OrthoDB" id="271128at2157"/>
<dbReference type="Proteomes" id="UP000614609">
    <property type="component" value="Unassembled WGS sequence"/>
</dbReference>
<evidence type="ECO:0000313" key="3">
    <source>
        <dbReference type="EMBL" id="GGM65402.1"/>
    </source>
</evidence>
<reference evidence="3" key="1">
    <citation type="journal article" date="2014" name="Int. J. Syst. Evol. Microbiol.">
        <title>Complete genome sequence of Corynebacterium casei LMG S-19264T (=DSM 44701T), isolated from a smear-ripened cheese.</title>
        <authorList>
            <consortium name="US DOE Joint Genome Institute (JGI-PGF)"/>
            <person name="Walter F."/>
            <person name="Albersmeier A."/>
            <person name="Kalinowski J."/>
            <person name="Ruckert C."/>
        </authorList>
    </citation>
    <scope>NUCLEOTIDE SEQUENCE</scope>
    <source>
        <strain evidence="3">JCM 16108</strain>
    </source>
</reference>
<name>A0A830FRS3_9EURY</name>
<feature type="domain" description="DUF8173" evidence="2">
    <location>
        <begin position="18"/>
        <end position="167"/>
    </location>
</feature>
<gene>
    <name evidence="3" type="ORF">GCM10009017_14370</name>
    <name evidence="4" type="ORF">J2752_000302</name>
</gene>
<feature type="transmembrane region" description="Helical" evidence="1">
    <location>
        <begin position="63"/>
        <end position="82"/>
    </location>
</feature>
<evidence type="ECO:0000256" key="1">
    <source>
        <dbReference type="SAM" id="Phobius"/>
    </source>
</evidence>
<organism evidence="3 5">
    <name type="scientific">Halarchaeum rubridurum</name>
    <dbReference type="NCBI Taxonomy" id="489911"/>
    <lineage>
        <taxon>Archaea</taxon>
        <taxon>Methanobacteriati</taxon>
        <taxon>Methanobacteriota</taxon>
        <taxon>Stenosarchaea group</taxon>
        <taxon>Halobacteria</taxon>
        <taxon>Halobacteriales</taxon>
        <taxon>Halobacteriaceae</taxon>
    </lineage>
</organism>
<dbReference type="EMBL" id="JAGGKO010000001">
    <property type="protein sequence ID" value="MBP1953421.1"/>
    <property type="molecule type" value="Genomic_DNA"/>
</dbReference>
<evidence type="ECO:0000313" key="4">
    <source>
        <dbReference type="EMBL" id="MBP1953421.1"/>
    </source>
</evidence>
<dbReference type="EMBL" id="BMOO01000003">
    <property type="protein sequence ID" value="GGM65402.1"/>
    <property type="molecule type" value="Genomic_DNA"/>
</dbReference>
<accession>A0A830FRS3</accession>
<proteinExistence type="predicted"/>
<dbReference type="Pfam" id="PF26514">
    <property type="entry name" value="DUF8173"/>
    <property type="match status" value="1"/>
</dbReference>
<sequence>MDPLVLPLQQVDPYGFQRALGVGGRAAGAFLGTLIVGALLLAFADDHVERLVDAVAEEPVPSFLWGVGTLVALVCVTFLLVLSIVGILVAVPLILVAAVVYYVGNTLTYVYVGGRAAAGLGWETTRWGHLLVGAVFAGAVAALPVVGGLVSFVVSSIGVGALVHTWYRSRES</sequence>